<keyword evidence="8" id="KW-0812">Transmembrane</keyword>
<dbReference type="Gene3D" id="3.10.10.10">
    <property type="entry name" value="HIV Type 1 Reverse Transcriptase, subunit A, domain 1"/>
    <property type="match status" value="1"/>
</dbReference>
<dbReference type="PANTHER" id="PTHR24559:SF444">
    <property type="entry name" value="REVERSE TRANSCRIPTASE DOMAIN-CONTAINING PROTEIN"/>
    <property type="match status" value="1"/>
</dbReference>
<dbReference type="OrthoDB" id="6426130at2759"/>
<feature type="transmembrane region" description="Helical" evidence="8">
    <location>
        <begin position="146"/>
        <end position="164"/>
    </location>
</feature>
<dbReference type="PROSITE" id="PS50878">
    <property type="entry name" value="RT_POL"/>
    <property type="match status" value="1"/>
</dbReference>
<dbReference type="Gene3D" id="3.30.70.270">
    <property type="match status" value="1"/>
</dbReference>
<dbReference type="FunFam" id="3.10.10.10:FF:000007">
    <property type="entry name" value="Retrovirus-related Pol polyprotein from transposon 17.6-like Protein"/>
    <property type="match status" value="1"/>
</dbReference>
<evidence type="ECO:0000313" key="10">
    <source>
        <dbReference type="EMBL" id="GBM17203.1"/>
    </source>
</evidence>
<dbReference type="Proteomes" id="UP000499080">
    <property type="component" value="Unassembled WGS sequence"/>
</dbReference>
<evidence type="ECO:0000256" key="4">
    <source>
        <dbReference type="ARBA" id="ARBA00022722"/>
    </source>
</evidence>
<keyword evidence="8" id="KW-1133">Transmembrane helix</keyword>
<keyword evidence="3" id="KW-0548">Nucleotidyltransferase</keyword>
<dbReference type="InterPro" id="IPR000477">
    <property type="entry name" value="RT_dom"/>
</dbReference>
<gene>
    <name evidence="10" type="primary">pol_2889</name>
    <name evidence="10" type="ORF">AVEN_47602_1</name>
</gene>
<evidence type="ECO:0000256" key="5">
    <source>
        <dbReference type="ARBA" id="ARBA00022759"/>
    </source>
</evidence>
<keyword evidence="7" id="KW-0695">RNA-directed DNA polymerase</keyword>
<evidence type="ECO:0000256" key="3">
    <source>
        <dbReference type="ARBA" id="ARBA00022695"/>
    </source>
</evidence>
<keyword evidence="8" id="KW-0472">Membrane</keyword>
<feature type="domain" description="Reverse transcriptase" evidence="9">
    <location>
        <begin position="1"/>
        <end position="171"/>
    </location>
</feature>
<dbReference type="GO" id="GO:0008233">
    <property type="term" value="F:peptidase activity"/>
    <property type="evidence" value="ECO:0007669"/>
    <property type="project" value="UniProtKB-KW"/>
</dbReference>
<keyword evidence="2" id="KW-0808">Transferase</keyword>
<protein>
    <submittedName>
        <fullName evidence="10">Retrovirus-related Pol polyprotein from transposon 297</fullName>
    </submittedName>
</protein>
<keyword evidence="6" id="KW-0378">Hydrolase</keyword>
<sequence>MITKSNGDRHPFGDYRKLNSVTVPDRYSVTHIRDCLQVLERKNIFSTPDLAKAYHQIPLHEEDVPKTAGATPFGLFEFLHMPFGLSNNAVTFQRFIHVFRGMDFCMPYFDDVLITSESNSQHLEHLKQVFQRFKEYGARLNASKCVLLKILCAIFMIGPIHALFTKIRVNIMHKQNHR</sequence>
<keyword evidence="4" id="KW-0540">Nuclease</keyword>
<dbReference type="SUPFAM" id="SSF56672">
    <property type="entry name" value="DNA/RNA polymerases"/>
    <property type="match status" value="1"/>
</dbReference>
<evidence type="ECO:0000259" key="9">
    <source>
        <dbReference type="PROSITE" id="PS50878"/>
    </source>
</evidence>
<dbReference type="GO" id="GO:0006508">
    <property type="term" value="P:proteolysis"/>
    <property type="evidence" value="ECO:0007669"/>
    <property type="project" value="UniProtKB-KW"/>
</dbReference>
<evidence type="ECO:0000313" key="11">
    <source>
        <dbReference type="Proteomes" id="UP000499080"/>
    </source>
</evidence>
<name>A0A4Y2DK71_ARAVE</name>
<comment type="caution">
    <text evidence="10">The sequence shown here is derived from an EMBL/GenBank/DDBJ whole genome shotgun (WGS) entry which is preliminary data.</text>
</comment>
<keyword evidence="5" id="KW-0255">Endonuclease</keyword>
<evidence type="ECO:0000256" key="8">
    <source>
        <dbReference type="SAM" id="Phobius"/>
    </source>
</evidence>
<evidence type="ECO:0000256" key="7">
    <source>
        <dbReference type="ARBA" id="ARBA00022918"/>
    </source>
</evidence>
<dbReference type="GO" id="GO:0004519">
    <property type="term" value="F:endonuclease activity"/>
    <property type="evidence" value="ECO:0007669"/>
    <property type="project" value="UniProtKB-KW"/>
</dbReference>
<dbReference type="Pfam" id="PF00078">
    <property type="entry name" value="RVT_1"/>
    <property type="match status" value="1"/>
</dbReference>
<dbReference type="CDD" id="cd01647">
    <property type="entry name" value="RT_LTR"/>
    <property type="match status" value="1"/>
</dbReference>
<evidence type="ECO:0000256" key="2">
    <source>
        <dbReference type="ARBA" id="ARBA00022679"/>
    </source>
</evidence>
<proteinExistence type="predicted"/>
<dbReference type="AlphaFoldDB" id="A0A4Y2DK71"/>
<keyword evidence="1" id="KW-0645">Protease</keyword>
<reference evidence="10 11" key="1">
    <citation type="journal article" date="2019" name="Sci. Rep.">
        <title>Orb-weaving spider Araneus ventricosus genome elucidates the spidroin gene catalogue.</title>
        <authorList>
            <person name="Kono N."/>
            <person name="Nakamura H."/>
            <person name="Ohtoshi R."/>
            <person name="Moran D.A.P."/>
            <person name="Shinohara A."/>
            <person name="Yoshida Y."/>
            <person name="Fujiwara M."/>
            <person name="Mori M."/>
            <person name="Tomita M."/>
            <person name="Arakawa K."/>
        </authorList>
    </citation>
    <scope>NUCLEOTIDE SEQUENCE [LARGE SCALE GENOMIC DNA]</scope>
</reference>
<dbReference type="InterPro" id="IPR043128">
    <property type="entry name" value="Rev_trsase/Diguanyl_cyclase"/>
</dbReference>
<keyword evidence="11" id="KW-1185">Reference proteome</keyword>
<dbReference type="GO" id="GO:0003964">
    <property type="term" value="F:RNA-directed DNA polymerase activity"/>
    <property type="evidence" value="ECO:0007669"/>
    <property type="project" value="UniProtKB-KW"/>
</dbReference>
<dbReference type="InterPro" id="IPR053134">
    <property type="entry name" value="RNA-dir_DNA_polymerase"/>
</dbReference>
<dbReference type="PANTHER" id="PTHR24559">
    <property type="entry name" value="TRANSPOSON TY3-I GAG-POL POLYPROTEIN"/>
    <property type="match status" value="1"/>
</dbReference>
<dbReference type="EMBL" id="BGPR01000384">
    <property type="protein sequence ID" value="GBM17203.1"/>
    <property type="molecule type" value="Genomic_DNA"/>
</dbReference>
<accession>A0A4Y2DK71</accession>
<dbReference type="InterPro" id="IPR043502">
    <property type="entry name" value="DNA/RNA_pol_sf"/>
</dbReference>
<organism evidence="10 11">
    <name type="scientific">Araneus ventricosus</name>
    <name type="common">Orbweaver spider</name>
    <name type="synonym">Epeira ventricosa</name>
    <dbReference type="NCBI Taxonomy" id="182803"/>
    <lineage>
        <taxon>Eukaryota</taxon>
        <taxon>Metazoa</taxon>
        <taxon>Ecdysozoa</taxon>
        <taxon>Arthropoda</taxon>
        <taxon>Chelicerata</taxon>
        <taxon>Arachnida</taxon>
        <taxon>Araneae</taxon>
        <taxon>Araneomorphae</taxon>
        <taxon>Entelegynae</taxon>
        <taxon>Araneoidea</taxon>
        <taxon>Araneidae</taxon>
        <taxon>Araneus</taxon>
    </lineage>
</organism>
<evidence type="ECO:0000256" key="1">
    <source>
        <dbReference type="ARBA" id="ARBA00022670"/>
    </source>
</evidence>
<evidence type="ECO:0000256" key="6">
    <source>
        <dbReference type="ARBA" id="ARBA00022801"/>
    </source>
</evidence>